<name>A0A939LNF9_9CELL</name>
<evidence type="ECO:0000313" key="2">
    <source>
        <dbReference type="EMBL" id="MBO1750498.1"/>
    </source>
</evidence>
<dbReference type="AlphaFoldDB" id="A0A939LNF9"/>
<feature type="domain" description="VOC" evidence="1">
    <location>
        <begin position="1"/>
        <end position="118"/>
    </location>
</feature>
<evidence type="ECO:0000313" key="3">
    <source>
        <dbReference type="Proteomes" id="UP000664209"/>
    </source>
</evidence>
<dbReference type="PROSITE" id="PS51819">
    <property type="entry name" value="VOC"/>
    <property type="match status" value="1"/>
</dbReference>
<dbReference type="EMBL" id="JAGEMK010000001">
    <property type="protein sequence ID" value="MBO1750498.1"/>
    <property type="molecule type" value="Genomic_DNA"/>
</dbReference>
<protein>
    <submittedName>
        <fullName evidence="2">VOC family protein</fullName>
    </submittedName>
</protein>
<dbReference type="InterPro" id="IPR037523">
    <property type="entry name" value="VOC_core"/>
</dbReference>
<reference evidence="2" key="1">
    <citation type="submission" date="2021-03" db="EMBL/GenBank/DDBJ databases">
        <title>Actinotalea soli sp. nov., isolated from soil.</title>
        <authorList>
            <person name="Ping W."/>
            <person name="Zhang J."/>
        </authorList>
    </citation>
    <scope>NUCLEOTIDE SEQUENCE</scope>
    <source>
        <strain evidence="2">BY-33</strain>
    </source>
</reference>
<keyword evidence="3" id="KW-1185">Reference proteome</keyword>
<dbReference type="Gene3D" id="3.10.180.10">
    <property type="entry name" value="2,3-Dihydroxybiphenyl 1,2-Dioxygenase, domain 1"/>
    <property type="match status" value="1"/>
</dbReference>
<organism evidence="2 3">
    <name type="scientific">Actinotalea soli</name>
    <dbReference type="NCBI Taxonomy" id="2819234"/>
    <lineage>
        <taxon>Bacteria</taxon>
        <taxon>Bacillati</taxon>
        <taxon>Actinomycetota</taxon>
        <taxon>Actinomycetes</taxon>
        <taxon>Micrococcales</taxon>
        <taxon>Cellulomonadaceae</taxon>
        <taxon>Actinotalea</taxon>
    </lineage>
</organism>
<evidence type="ECO:0000259" key="1">
    <source>
        <dbReference type="PROSITE" id="PS51819"/>
    </source>
</evidence>
<comment type="caution">
    <text evidence="2">The sequence shown here is derived from an EMBL/GenBank/DDBJ whole genome shotgun (WGS) entry which is preliminary data.</text>
</comment>
<accession>A0A939LNF9</accession>
<dbReference type="Proteomes" id="UP000664209">
    <property type="component" value="Unassembled WGS sequence"/>
</dbReference>
<proteinExistence type="predicted"/>
<dbReference type="Pfam" id="PF13669">
    <property type="entry name" value="Glyoxalase_4"/>
    <property type="match status" value="1"/>
</dbReference>
<dbReference type="SUPFAM" id="SSF54593">
    <property type="entry name" value="Glyoxalase/Bleomycin resistance protein/Dihydroxybiphenyl dioxygenase"/>
    <property type="match status" value="1"/>
</dbReference>
<dbReference type="InterPro" id="IPR029068">
    <property type="entry name" value="Glyas_Bleomycin-R_OHBP_Dase"/>
</dbReference>
<gene>
    <name evidence="2" type="ORF">J4G33_01640</name>
</gene>
<sequence length="124" mass="13515">MDDATSTDGPWPWLLQRLGYRLASSWETGRSWTLEDAYVALESGSAHVRGPQNRLRSGLNHVAFWAGSRADLDALVADAVEHGWTLMFADQHPHAGGPDTYAAYLEDAAGFEVELVAESPDDTA</sequence>